<dbReference type="Gramene" id="Psat05G0837300-T2">
    <property type="protein sequence ID" value="KAI5414208.1"/>
    <property type="gene ID" value="KIW84_058373"/>
</dbReference>
<keyword evidence="2" id="KW-0813">Transport</keyword>
<evidence type="ECO:0000313" key="8">
    <source>
        <dbReference type="Proteomes" id="UP001058974"/>
    </source>
</evidence>
<evidence type="ECO:0000256" key="6">
    <source>
        <dbReference type="SAM" id="Phobius"/>
    </source>
</evidence>
<evidence type="ECO:0000256" key="3">
    <source>
        <dbReference type="ARBA" id="ARBA00022692"/>
    </source>
</evidence>
<sequence length="159" mass="18083">MHSTIIIHNVIWFQLSAAWGIGLVIGPALGGYLAQPAVKYPHLFPKDSFWDKFPYFLPSLSVSAFAFVVAIACIWLPETLHNHPLSNESIDDAEALETGNISNDDDKIIQKDENLFLNWPLMSSIIVYSIFSLYNVAYQEVPFLLLVTYLNFIMLLNRY</sequence>
<dbReference type="GO" id="GO:0022821">
    <property type="term" value="F:solute:potassium antiporter activity"/>
    <property type="evidence" value="ECO:0007669"/>
    <property type="project" value="TreeGrafter"/>
</dbReference>
<evidence type="ECO:0000256" key="4">
    <source>
        <dbReference type="ARBA" id="ARBA00022989"/>
    </source>
</evidence>
<accession>A0A9D4X3P9</accession>
<dbReference type="SUPFAM" id="SSF103473">
    <property type="entry name" value="MFS general substrate transporter"/>
    <property type="match status" value="1"/>
</dbReference>
<evidence type="ECO:0000256" key="5">
    <source>
        <dbReference type="ARBA" id="ARBA00023136"/>
    </source>
</evidence>
<dbReference type="PANTHER" id="PTHR23504">
    <property type="entry name" value="MAJOR FACILITATOR SUPERFAMILY DOMAIN-CONTAINING PROTEIN 10"/>
    <property type="match status" value="1"/>
</dbReference>
<evidence type="ECO:0000256" key="1">
    <source>
        <dbReference type="ARBA" id="ARBA00004141"/>
    </source>
</evidence>
<dbReference type="PANTHER" id="PTHR23504:SF114">
    <property type="entry name" value="PROTEIN ZINC INDUCED FACILITATOR-LIKE 1"/>
    <property type="match status" value="1"/>
</dbReference>
<dbReference type="GO" id="GO:0009705">
    <property type="term" value="C:plant-type vacuole membrane"/>
    <property type="evidence" value="ECO:0007669"/>
    <property type="project" value="TreeGrafter"/>
</dbReference>
<dbReference type="Proteomes" id="UP001058974">
    <property type="component" value="Chromosome 5"/>
</dbReference>
<gene>
    <name evidence="7" type="ORF">KIW84_058373</name>
</gene>
<feature type="transmembrane region" description="Helical" evidence="6">
    <location>
        <begin position="55"/>
        <end position="76"/>
    </location>
</feature>
<comment type="caution">
    <text evidence="7">The sequence shown here is derived from an EMBL/GenBank/DDBJ whole genome shotgun (WGS) entry which is preliminary data.</text>
</comment>
<keyword evidence="3 6" id="KW-0812">Transmembrane</keyword>
<feature type="transmembrane region" description="Helical" evidence="6">
    <location>
        <begin position="115"/>
        <end position="135"/>
    </location>
</feature>
<dbReference type="InterPro" id="IPR036259">
    <property type="entry name" value="MFS_trans_sf"/>
</dbReference>
<dbReference type="Gene3D" id="1.20.1250.20">
    <property type="entry name" value="MFS general substrate transporter like domains"/>
    <property type="match status" value="1"/>
</dbReference>
<evidence type="ECO:0000313" key="7">
    <source>
        <dbReference type="EMBL" id="KAI5414208.1"/>
    </source>
</evidence>
<keyword evidence="8" id="KW-1185">Reference proteome</keyword>
<feature type="transmembrane region" description="Helical" evidence="6">
    <location>
        <begin position="12"/>
        <end position="35"/>
    </location>
</feature>
<dbReference type="AlphaFoldDB" id="A0A9D4X3P9"/>
<dbReference type="EMBL" id="JAMSHJ010000005">
    <property type="protein sequence ID" value="KAI5414208.1"/>
    <property type="molecule type" value="Genomic_DNA"/>
</dbReference>
<keyword evidence="4 6" id="KW-1133">Transmembrane helix</keyword>
<comment type="subcellular location">
    <subcellularLocation>
        <location evidence="1">Membrane</location>
        <topology evidence="1">Multi-pass membrane protein</topology>
    </subcellularLocation>
</comment>
<name>A0A9D4X3P9_PEA</name>
<keyword evidence="5 6" id="KW-0472">Membrane</keyword>
<dbReference type="GO" id="GO:0005886">
    <property type="term" value="C:plasma membrane"/>
    <property type="evidence" value="ECO:0007669"/>
    <property type="project" value="TreeGrafter"/>
</dbReference>
<feature type="transmembrane region" description="Helical" evidence="6">
    <location>
        <begin position="141"/>
        <end position="157"/>
    </location>
</feature>
<organism evidence="7 8">
    <name type="scientific">Pisum sativum</name>
    <name type="common">Garden pea</name>
    <name type="synonym">Lathyrus oleraceus</name>
    <dbReference type="NCBI Taxonomy" id="3888"/>
    <lineage>
        <taxon>Eukaryota</taxon>
        <taxon>Viridiplantae</taxon>
        <taxon>Streptophyta</taxon>
        <taxon>Embryophyta</taxon>
        <taxon>Tracheophyta</taxon>
        <taxon>Spermatophyta</taxon>
        <taxon>Magnoliopsida</taxon>
        <taxon>eudicotyledons</taxon>
        <taxon>Gunneridae</taxon>
        <taxon>Pentapetalae</taxon>
        <taxon>rosids</taxon>
        <taxon>fabids</taxon>
        <taxon>Fabales</taxon>
        <taxon>Fabaceae</taxon>
        <taxon>Papilionoideae</taxon>
        <taxon>50 kb inversion clade</taxon>
        <taxon>NPAAA clade</taxon>
        <taxon>Hologalegina</taxon>
        <taxon>IRL clade</taxon>
        <taxon>Fabeae</taxon>
        <taxon>Lathyrus</taxon>
    </lineage>
</organism>
<protein>
    <submittedName>
        <fullName evidence="7">Uncharacterized protein</fullName>
    </submittedName>
</protein>
<proteinExistence type="predicted"/>
<dbReference type="GO" id="GO:0090333">
    <property type="term" value="P:regulation of stomatal closure"/>
    <property type="evidence" value="ECO:0007669"/>
    <property type="project" value="TreeGrafter"/>
</dbReference>
<reference evidence="7 8" key="1">
    <citation type="journal article" date="2022" name="Nat. Genet.">
        <title>Improved pea reference genome and pan-genome highlight genomic features and evolutionary characteristics.</title>
        <authorList>
            <person name="Yang T."/>
            <person name="Liu R."/>
            <person name="Luo Y."/>
            <person name="Hu S."/>
            <person name="Wang D."/>
            <person name="Wang C."/>
            <person name="Pandey M.K."/>
            <person name="Ge S."/>
            <person name="Xu Q."/>
            <person name="Li N."/>
            <person name="Li G."/>
            <person name="Huang Y."/>
            <person name="Saxena R.K."/>
            <person name="Ji Y."/>
            <person name="Li M."/>
            <person name="Yan X."/>
            <person name="He Y."/>
            <person name="Liu Y."/>
            <person name="Wang X."/>
            <person name="Xiang C."/>
            <person name="Varshney R.K."/>
            <person name="Ding H."/>
            <person name="Gao S."/>
            <person name="Zong X."/>
        </authorList>
    </citation>
    <scope>NUCLEOTIDE SEQUENCE [LARGE SCALE GENOMIC DNA]</scope>
    <source>
        <strain evidence="7 8">cv. Zhongwan 6</strain>
    </source>
</reference>
<evidence type="ECO:0000256" key="2">
    <source>
        <dbReference type="ARBA" id="ARBA00022448"/>
    </source>
</evidence>